<comment type="caution">
    <text evidence="2">The sequence shown here is derived from an EMBL/GenBank/DDBJ whole genome shotgun (WGS) entry which is preliminary data.</text>
</comment>
<dbReference type="InterPro" id="IPR008906">
    <property type="entry name" value="HATC_C_dom"/>
</dbReference>
<gene>
    <name evidence="2" type="ORF">ANN_27866</name>
</gene>
<proteinExistence type="predicted"/>
<dbReference type="Pfam" id="PF05699">
    <property type="entry name" value="Dimer_Tnp_hAT"/>
    <property type="match status" value="1"/>
</dbReference>
<dbReference type="InterPro" id="IPR052958">
    <property type="entry name" value="IFN-induced_PKR_regulator"/>
</dbReference>
<name>A0ABQ8RVT6_PERAM</name>
<sequence>MPHVDILYNQLQKRLIDSVSANKAVTNFQHNIQQVRDSIDTINENPPSEKKRKVETSDTRKVAAKEICDTVITQAVDRFKFTGHLTASKLFVTEKFNKYKEFPEMLLNEIHKAYPFINVPRLRTELEIIYMRQDFSNTSSASVLLKFIIENNLERTFSESAKLLKVQVTIPMTTSEAERCLSTLKRVKTFLRSTMGEDRLTALAMLSIEKQVISDMCDFNERVIDRFAQRKERRMDFLPRHTNIKVVNY</sequence>
<feature type="domain" description="HAT C-terminal dimerisation" evidence="1">
    <location>
        <begin position="153"/>
        <end position="211"/>
    </location>
</feature>
<evidence type="ECO:0000259" key="1">
    <source>
        <dbReference type="Pfam" id="PF05699"/>
    </source>
</evidence>
<reference evidence="2 3" key="1">
    <citation type="journal article" date="2022" name="Allergy">
        <title>Genome assembly and annotation of Periplaneta americana reveal a comprehensive cockroach allergen profile.</title>
        <authorList>
            <person name="Wang L."/>
            <person name="Xiong Q."/>
            <person name="Saelim N."/>
            <person name="Wang L."/>
            <person name="Nong W."/>
            <person name="Wan A.T."/>
            <person name="Shi M."/>
            <person name="Liu X."/>
            <person name="Cao Q."/>
            <person name="Hui J.H.L."/>
            <person name="Sookrung N."/>
            <person name="Leung T.F."/>
            <person name="Tungtrongchitr A."/>
            <person name="Tsui S.K.W."/>
        </authorList>
    </citation>
    <scope>NUCLEOTIDE SEQUENCE [LARGE SCALE GENOMIC DNA]</scope>
    <source>
        <strain evidence="2">PWHHKU_190912</strain>
    </source>
</reference>
<evidence type="ECO:0000313" key="2">
    <source>
        <dbReference type="EMBL" id="KAJ4425670.1"/>
    </source>
</evidence>
<protein>
    <recommendedName>
        <fullName evidence="1">HAT C-terminal dimerisation domain-containing protein</fullName>
    </recommendedName>
</protein>
<evidence type="ECO:0000313" key="3">
    <source>
        <dbReference type="Proteomes" id="UP001148838"/>
    </source>
</evidence>
<keyword evidence="3" id="KW-1185">Reference proteome</keyword>
<accession>A0ABQ8RVT6</accession>
<dbReference type="PANTHER" id="PTHR46289:SF14">
    <property type="entry name" value="DUF4371 DOMAIN-CONTAINING PROTEIN"/>
    <property type="match status" value="1"/>
</dbReference>
<dbReference type="PANTHER" id="PTHR46289">
    <property type="entry name" value="52 KDA REPRESSOR OF THE INHIBITOR OF THE PROTEIN KINASE-LIKE PROTEIN-RELATED"/>
    <property type="match status" value="1"/>
</dbReference>
<organism evidence="2 3">
    <name type="scientific">Periplaneta americana</name>
    <name type="common">American cockroach</name>
    <name type="synonym">Blatta americana</name>
    <dbReference type="NCBI Taxonomy" id="6978"/>
    <lineage>
        <taxon>Eukaryota</taxon>
        <taxon>Metazoa</taxon>
        <taxon>Ecdysozoa</taxon>
        <taxon>Arthropoda</taxon>
        <taxon>Hexapoda</taxon>
        <taxon>Insecta</taxon>
        <taxon>Pterygota</taxon>
        <taxon>Neoptera</taxon>
        <taxon>Polyneoptera</taxon>
        <taxon>Dictyoptera</taxon>
        <taxon>Blattodea</taxon>
        <taxon>Blattoidea</taxon>
        <taxon>Blattidae</taxon>
        <taxon>Blattinae</taxon>
        <taxon>Periplaneta</taxon>
    </lineage>
</organism>
<dbReference type="Proteomes" id="UP001148838">
    <property type="component" value="Unassembled WGS sequence"/>
</dbReference>
<dbReference type="EMBL" id="JAJSOF020000042">
    <property type="protein sequence ID" value="KAJ4425670.1"/>
    <property type="molecule type" value="Genomic_DNA"/>
</dbReference>